<gene>
    <name evidence="2" type="ORF">CY34DRAFT_151643</name>
</gene>
<keyword evidence="3" id="KW-1185">Reference proteome</keyword>
<evidence type="ECO:0000313" key="3">
    <source>
        <dbReference type="Proteomes" id="UP000054485"/>
    </source>
</evidence>
<feature type="domain" description="DUF6533" evidence="1">
    <location>
        <begin position="70"/>
        <end position="111"/>
    </location>
</feature>
<reference evidence="3" key="2">
    <citation type="submission" date="2015-01" db="EMBL/GenBank/DDBJ databases">
        <title>Evolutionary Origins and Diversification of the Mycorrhizal Mutualists.</title>
        <authorList>
            <consortium name="DOE Joint Genome Institute"/>
            <consortium name="Mycorrhizal Genomics Consortium"/>
            <person name="Kohler A."/>
            <person name="Kuo A."/>
            <person name="Nagy L.G."/>
            <person name="Floudas D."/>
            <person name="Copeland A."/>
            <person name="Barry K.W."/>
            <person name="Cichocki N."/>
            <person name="Veneault-Fourrey C."/>
            <person name="LaButti K."/>
            <person name="Lindquist E.A."/>
            <person name="Lipzen A."/>
            <person name="Lundell T."/>
            <person name="Morin E."/>
            <person name="Murat C."/>
            <person name="Riley R."/>
            <person name="Ohm R."/>
            <person name="Sun H."/>
            <person name="Tunlid A."/>
            <person name="Henrissat B."/>
            <person name="Grigoriev I.V."/>
            <person name="Hibbett D.S."/>
            <person name="Martin F."/>
        </authorList>
    </citation>
    <scope>NUCLEOTIDE SEQUENCE [LARGE SCALE GENOMIC DNA]</scope>
    <source>
        <strain evidence="3">UH-Slu-Lm8-n1</strain>
    </source>
</reference>
<accession>A0A0D0AWZ2</accession>
<proteinExistence type="predicted"/>
<dbReference type="Pfam" id="PF20151">
    <property type="entry name" value="DUF6533"/>
    <property type="match status" value="1"/>
</dbReference>
<name>A0A0D0AWZ2_9AGAM</name>
<dbReference type="OrthoDB" id="3038503at2759"/>
<dbReference type="AlphaFoldDB" id="A0A0D0AWZ2"/>
<organism evidence="2 3">
    <name type="scientific">Suillus luteus UH-Slu-Lm8-n1</name>
    <dbReference type="NCBI Taxonomy" id="930992"/>
    <lineage>
        <taxon>Eukaryota</taxon>
        <taxon>Fungi</taxon>
        <taxon>Dikarya</taxon>
        <taxon>Basidiomycota</taxon>
        <taxon>Agaricomycotina</taxon>
        <taxon>Agaricomycetes</taxon>
        <taxon>Agaricomycetidae</taxon>
        <taxon>Boletales</taxon>
        <taxon>Suillineae</taxon>
        <taxon>Suillaceae</taxon>
        <taxon>Suillus</taxon>
    </lineage>
</organism>
<reference evidence="2 3" key="1">
    <citation type="submission" date="2014-04" db="EMBL/GenBank/DDBJ databases">
        <authorList>
            <consortium name="DOE Joint Genome Institute"/>
            <person name="Kuo A."/>
            <person name="Ruytinx J."/>
            <person name="Rineau F."/>
            <person name="Colpaert J."/>
            <person name="Kohler A."/>
            <person name="Nagy L.G."/>
            <person name="Floudas D."/>
            <person name="Copeland A."/>
            <person name="Barry K.W."/>
            <person name="Cichocki N."/>
            <person name="Veneault-Fourrey C."/>
            <person name="LaButti K."/>
            <person name="Lindquist E.A."/>
            <person name="Lipzen A."/>
            <person name="Lundell T."/>
            <person name="Morin E."/>
            <person name="Murat C."/>
            <person name="Sun H."/>
            <person name="Tunlid A."/>
            <person name="Henrissat B."/>
            <person name="Grigoriev I.V."/>
            <person name="Hibbett D.S."/>
            <person name="Martin F."/>
            <person name="Nordberg H.P."/>
            <person name="Cantor M.N."/>
            <person name="Hua S.X."/>
        </authorList>
    </citation>
    <scope>NUCLEOTIDE SEQUENCE [LARGE SCALE GENOMIC DNA]</scope>
    <source>
        <strain evidence="2 3">UH-Slu-Lm8-n1</strain>
    </source>
</reference>
<dbReference type="Proteomes" id="UP000054485">
    <property type="component" value="Unassembled WGS sequence"/>
</dbReference>
<dbReference type="InterPro" id="IPR045340">
    <property type="entry name" value="DUF6533"/>
</dbReference>
<protein>
    <recommendedName>
        <fullName evidence="1">DUF6533 domain-containing protein</fullName>
    </recommendedName>
</protein>
<sequence length="143" mass="15892">MLEVAPQYSLHPIKGLDARSNIRFHHAVLATQALDGGISSTDTATKSLTPPTSLAHTHPSNMTYVSNDPIAAGIVVVYDWVLTIGQEIELIWRQRWSLMTVLYLVIRYIGIPYFVANVLANKTVVSLTDTVRLLTSPVEYSRQ</sequence>
<evidence type="ECO:0000259" key="1">
    <source>
        <dbReference type="Pfam" id="PF20151"/>
    </source>
</evidence>
<evidence type="ECO:0000313" key="2">
    <source>
        <dbReference type="EMBL" id="KIK42349.1"/>
    </source>
</evidence>
<dbReference type="InParanoid" id="A0A0D0AWZ2"/>
<dbReference type="EMBL" id="KN835241">
    <property type="protein sequence ID" value="KIK42349.1"/>
    <property type="molecule type" value="Genomic_DNA"/>
</dbReference>
<dbReference type="HOGENOM" id="CLU_150842_0_0_1"/>